<keyword evidence="3" id="KW-0966">Cell projection</keyword>
<dbReference type="EMBL" id="AMQM01001286">
    <property type="status" value="NOT_ANNOTATED_CDS"/>
    <property type="molecule type" value="Genomic_DNA"/>
</dbReference>
<reference evidence="6" key="3">
    <citation type="submission" date="2015-06" db="UniProtKB">
        <authorList>
            <consortium name="EnsemblMetazoa"/>
        </authorList>
    </citation>
    <scope>IDENTIFICATION</scope>
</reference>
<reference evidence="7" key="1">
    <citation type="submission" date="2012-12" db="EMBL/GenBank/DDBJ databases">
        <authorList>
            <person name="Hellsten U."/>
            <person name="Grimwood J."/>
            <person name="Chapman J.A."/>
            <person name="Shapiro H."/>
            <person name="Aerts A."/>
            <person name="Otillar R.P."/>
            <person name="Terry A.Y."/>
            <person name="Boore J.L."/>
            <person name="Simakov O."/>
            <person name="Marletaz F."/>
            <person name="Cho S.-J."/>
            <person name="Edsinger-Gonzales E."/>
            <person name="Havlak P."/>
            <person name="Kuo D.-H."/>
            <person name="Larsson T."/>
            <person name="Lv J."/>
            <person name="Arendt D."/>
            <person name="Savage R."/>
            <person name="Osoegawa K."/>
            <person name="de Jong P."/>
            <person name="Lindberg D.R."/>
            <person name="Seaver E.C."/>
            <person name="Weisblat D.A."/>
            <person name="Putnam N.H."/>
            <person name="Grigoriev I.V."/>
            <person name="Rokhsar D.S."/>
        </authorList>
    </citation>
    <scope>NUCLEOTIDE SEQUENCE</scope>
</reference>
<dbReference type="Pfam" id="PF00595">
    <property type="entry name" value="PDZ"/>
    <property type="match status" value="1"/>
</dbReference>
<evidence type="ECO:0000256" key="2">
    <source>
        <dbReference type="ARBA" id="ARBA00022737"/>
    </source>
</evidence>
<dbReference type="InParanoid" id="T1FZ59"/>
<dbReference type="PROSITE" id="PS50106">
    <property type="entry name" value="PDZ"/>
    <property type="match status" value="1"/>
</dbReference>
<feature type="domain" description="PDZ" evidence="4">
    <location>
        <begin position="1"/>
        <end position="62"/>
    </location>
</feature>
<dbReference type="OMA" id="ALVIRWP"/>
<dbReference type="AlphaFoldDB" id="T1FZ59"/>
<comment type="subcellular location">
    <subcellularLocation>
        <location evidence="1">Cell projection</location>
    </subcellularLocation>
</comment>
<protein>
    <recommendedName>
        <fullName evidence="4">PDZ domain-containing protein</fullName>
    </recommendedName>
</protein>
<dbReference type="EMBL" id="KB097495">
    <property type="protein sequence ID" value="ESN96034.1"/>
    <property type="molecule type" value="Genomic_DNA"/>
</dbReference>
<dbReference type="SMART" id="SM00228">
    <property type="entry name" value="PDZ"/>
    <property type="match status" value="1"/>
</dbReference>
<dbReference type="InterPro" id="IPR036034">
    <property type="entry name" value="PDZ_sf"/>
</dbReference>
<evidence type="ECO:0000313" key="7">
    <source>
        <dbReference type="Proteomes" id="UP000015101"/>
    </source>
</evidence>
<dbReference type="InterPro" id="IPR051844">
    <property type="entry name" value="USH2_Complex_Protein"/>
</dbReference>
<dbReference type="InterPro" id="IPR001478">
    <property type="entry name" value="PDZ"/>
</dbReference>
<evidence type="ECO:0000313" key="5">
    <source>
        <dbReference type="EMBL" id="ESN96034.1"/>
    </source>
</evidence>
<dbReference type="RefSeq" id="XP_009025142.1">
    <property type="nucleotide sequence ID" value="XM_009026894.1"/>
</dbReference>
<dbReference type="PANTHER" id="PTHR23116:SF29">
    <property type="entry name" value="PDZ DOMAIN-CONTAINING PROTEIN 7"/>
    <property type="match status" value="1"/>
</dbReference>
<evidence type="ECO:0000256" key="3">
    <source>
        <dbReference type="ARBA" id="ARBA00023273"/>
    </source>
</evidence>
<reference evidence="5 7" key="2">
    <citation type="journal article" date="2013" name="Nature">
        <title>Insights into bilaterian evolution from three spiralian genomes.</title>
        <authorList>
            <person name="Simakov O."/>
            <person name="Marletaz F."/>
            <person name="Cho S.J."/>
            <person name="Edsinger-Gonzales E."/>
            <person name="Havlak P."/>
            <person name="Hellsten U."/>
            <person name="Kuo D.H."/>
            <person name="Larsson T."/>
            <person name="Lv J."/>
            <person name="Arendt D."/>
            <person name="Savage R."/>
            <person name="Osoegawa K."/>
            <person name="de Jong P."/>
            <person name="Grimwood J."/>
            <person name="Chapman J.A."/>
            <person name="Shapiro H."/>
            <person name="Aerts A."/>
            <person name="Otillar R.P."/>
            <person name="Terry A.Y."/>
            <person name="Boore J.L."/>
            <person name="Grigoriev I.V."/>
            <person name="Lindberg D.R."/>
            <person name="Seaver E.C."/>
            <person name="Weisblat D.A."/>
            <person name="Putnam N.H."/>
            <person name="Rokhsar D.S."/>
        </authorList>
    </citation>
    <scope>NUCLEOTIDE SEQUENCE</scope>
</reference>
<dbReference type="PANTHER" id="PTHR23116">
    <property type="entry name" value="PDZ DOMAIN CONTAINING WHIRLIN AND HARMONIN-RELATED"/>
    <property type="match status" value="1"/>
</dbReference>
<keyword evidence="2" id="KW-0677">Repeat</keyword>
<proteinExistence type="predicted"/>
<dbReference type="SUPFAM" id="SSF50156">
    <property type="entry name" value="PDZ domain-like"/>
    <property type="match status" value="1"/>
</dbReference>
<name>T1FZ59_HELRO</name>
<dbReference type="GeneID" id="20214107"/>
<dbReference type="EnsemblMetazoa" id="HelroT67826">
    <property type="protein sequence ID" value="HelroP67826"/>
    <property type="gene ID" value="HelroG67826"/>
</dbReference>
<dbReference type="KEGG" id="hro:HELRODRAFT_67826"/>
<dbReference type="HOGENOM" id="CLU_178158_0_0_1"/>
<evidence type="ECO:0000313" key="6">
    <source>
        <dbReference type="EnsemblMetazoa" id="HelroP67826"/>
    </source>
</evidence>
<dbReference type="Gene3D" id="2.30.42.10">
    <property type="match status" value="1"/>
</dbReference>
<keyword evidence="7" id="KW-1185">Reference proteome</keyword>
<evidence type="ECO:0000256" key="1">
    <source>
        <dbReference type="ARBA" id="ARBA00004316"/>
    </source>
</evidence>
<dbReference type="eggNOG" id="ENOG502SGRU">
    <property type="taxonomic scope" value="Eukaryota"/>
</dbReference>
<dbReference type="GO" id="GO:0042995">
    <property type="term" value="C:cell projection"/>
    <property type="evidence" value="ECO:0007669"/>
    <property type="project" value="UniProtKB-SubCell"/>
</dbReference>
<gene>
    <name evidence="6" type="primary">20214107</name>
    <name evidence="5" type="ORF">HELRODRAFT_67826</name>
</gene>
<dbReference type="CTD" id="20214107"/>
<sequence>GLSISGGAECKAHPHIIVDKISANSAAASEGQLKAGMKLLSIDGRSLKGVSHKMAVSIIKSSFVNKKDRWMQIAASE</sequence>
<dbReference type="Proteomes" id="UP000015101">
    <property type="component" value="Unassembled WGS sequence"/>
</dbReference>
<dbReference type="OrthoDB" id="123971at2759"/>
<accession>T1FZ59</accession>
<dbReference type="STRING" id="6412.T1FZ59"/>
<organism evidence="6 7">
    <name type="scientific">Helobdella robusta</name>
    <name type="common">Californian leech</name>
    <dbReference type="NCBI Taxonomy" id="6412"/>
    <lineage>
        <taxon>Eukaryota</taxon>
        <taxon>Metazoa</taxon>
        <taxon>Spiralia</taxon>
        <taxon>Lophotrochozoa</taxon>
        <taxon>Annelida</taxon>
        <taxon>Clitellata</taxon>
        <taxon>Hirudinea</taxon>
        <taxon>Rhynchobdellida</taxon>
        <taxon>Glossiphoniidae</taxon>
        <taxon>Helobdella</taxon>
    </lineage>
</organism>
<evidence type="ECO:0000259" key="4">
    <source>
        <dbReference type="PROSITE" id="PS50106"/>
    </source>
</evidence>